<organism evidence="3 4">
    <name type="scientific">Polyrhizophydium stewartii</name>
    <dbReference type="NCBI Taxonomy" id="2732419"/>
    <lineage>
        <taxon>Eukaryota</taxon>
        <taxon>Fungi</taxon>
        <taxon>Fungi incertae sedis</taxon>
        <taxon>Chytridiomycota</taxon>
        <taxon>Chytridiomycota incertae sedis</taxon>
        <taxon>Chytridiomycetes</taxon>
        <taxon>Rhizophydiales</taxon>
        <taxon>Rhizophydiales incertae sedis</taxon>
        <taxon>Polyrhizophydium</taxon>
    </lineage>
</organism>
<feature type="transmembrane region" description="Helical" evidence="2">
    <location>
        <begin position="425"/>
        <end position="446"/>
    </location>
</feature>
<accession>A0ABR4MXU3</accession>
<evidence type="ECO:0000256" key="1">
    <source>
        <dbReference type="SAM" id="MobiDB-lite"/>
    </source>
</evidence>
<sequence length="479" mass="50887">MDGDLDDHDLPRRKSVRELARWSLSEVIKRQGNEGLRFVFLFDVLIRSPAVLETLGHFEPAAPAAQRDHARPTSRHVPPAHEPRQANGCSPADHPASVTAAAATSLSDTKPAVNRLLEKELADEPPALIAEDPVDRRAALPAHPAAASPVAAALPASAPRRAVKPADLAEQQLQKQQQQKAANEPESRTAAAKRAMRSGYTASPSNSYISTPKLLLQLLFAVLLVAAGLVAWAHVAELNSKPLDPAHPAAVLHAHVKYIAENPHEAADHARAYLEKEAAVLKSEASIVVSRIGSVSAECSKEAWRQTVFFVENFNDIASATWMHNTAALDSYLSDTLGMPPAEYARATLDDAATKAHSSWRKVSDASVKIWQSDDLAVVRSHVEPVAESVMQHAHKIQKDAEAIAGPALAKAHKRLIDMGIPPHYIPIVGGALMAFMFVITVRAMFAHPHPHAQAAAATAAAAAASAGGSAAAGAAAAH</sequence>
<keyword evidence="2" id="KW-0472">Membrane</keyword>
<proteinExistence type="predicted"/>
<keyword evidence="4" id="KW-1185">Reference proteome</keyword>
<feature type="region of interest" description="Disordered" evidence="1">
    <location>
        <begin position="62"/>
        <end position="106"/>
    </location>
</feature>
<feature type="transmembrane region" description="Helical" evidence="2">
    <location>
        <begin position="214"/>
        <end position="235"/>
    </location>
</feature>
<dbReference type="Proteomes" id="UP001527925">
    <property type="component" value="Unassembled WGS sequence"/>
</dbReference>
<feature type="region of interest" description="Disordered" evidence="1">
    <location>
        <begin position="141"/>
        <end position="205"/>
    </location>
</feature>
<feature type="compositionally biased region" description="Low complexity" evidence="1">
    <location>
        <begin position="141"/>
        <end position="160"/>
    </location>
</feature>
<keyword evidence="2" id="KW-0812">Transmembrane</keyword>
<dbReference type="EMBL" id="JADGIZ020000077">
    <property type="protein sequence ID" value="KAL2912081.1"/>
    <property type="molecule type" value="Genomic_DNA"/>
</dbReference>
<reference evidence="3 4" key="1">
    <citation type="submission" date="2023-09" db="EMBL/GenBank/DDBJ databases">
        <title>Pangenome analysis of Batrachochytrium dendrobatidis and related Chytrids.</title>
        <authorList>
            <person name="Yacoub M.N."/>
            <person name="Stajich J.E."/>
            <person name="James T.Y."/>
        </authorList>
    </citation>
    <scope>NUCLEOTIDE SEQUENCE [LARGE SCALE GENOMIC DNA]</scope>
    <source>
        <strain evidence="3 4">JEL0888</strain>
    </source>
</reference>
<feature type="compositionally biased region" description="Low complexity" evidence="1">
    <location>
        <begin position="96"/>
        <end position="106"/>
    </location>
</feature>
<name>A0ABR4MXU3_9FUNG</name>
<protein>
    <submittedName>
        <fullName evidence="3">Uncharacterized protein</fullName>
    </submittedName>
</protein>
<evidence type="ECO:0000313" key="3">
    <source>
        <dbReference type="EMBL" id="KAL2912081.1"/>
    </source>
</evidence>
<evidence type="ECO:0000313" key="4">
    <source>
        <dbReference type="Proteomes" id="UP001527925"/>
    </source>
</evidence>
<keyword evidence="2" id="KW-1133">Transmembrane helix</keyword>
<evidence type="ECO:0000256" key="2">
    <source>
        <dbReference type="SAM" id="Phobius"/>
    </source>
</evidence>
<comment type="caution">
    <text evidence="3">The sequence shown here is derived from an EMBL/GenBank/DDBJ whole genome shotgun (WGS) entry which is preliminary data.</text>
</comment>
<gene>
    <name evidence="3" type="ORF">HK105_208433</name>
</gene>
<feature type="compositionally biased region" description="Low complexity" evidence="1">
    <location>
        <begin position="171"/>
        <end position="180"/>
    </location>
</feature>